<dbReference type="Proteomes" id="UP000193144">
    <property type="component" value="Unassembled WGS sequence"/>
</dbReference>
<gene>
    <name evidence="1" type="ORF">BCR34DRAFT_604886</name>
</gene>
<keyword evidence="2" id="KW-1185">Reference proteome</keyword>
<dbReference type="EMBL" id="MCFA01000136">
    <property type="protein sequence ID" value="ORY04374.1"/>
    <property type="molecule type" value="Genomic_DNA"/>
</dbReference>
<evidence type="ECO:0000313" key="2">
    <source>
        <dbReference type="Proteomes" id="UP000193144"/>
    </source>
</evidence>
<reference evidence="1 2" key="1">
    <citation type="submission" date="2016-07" db="EMBL/GenBank/DDBJ databases">
        <title>Pervasive Adenine N6-methylation of Active Genes in Fungi.</title>
        <authorList>
            <consortium name="DOE Joint Genome Institute"/>
            <person name="Mondo S.J."/>
            <person name="Dannebaum R.O."/>
            <person name="Kuo R.C."/>
            <person name="Labutti K."/>
            <person name="Haridas S."/>
            <person name="Kuo A."/>
            <person name="Salamov A."/>
            <person name="Ahrendt S.R."/>
            <person name="Lipzen A."/>
            <person name="Sullivan W."/>
            <person name="Andreopoulos W.B."/>
            <person name="Clum A."/>
            <person name="Lindquist E."/>
            <person name="Daum C."/>
            <person name="Ramamoorthy G.K."/>
            <person name="Gryganskyi A."/>
            <person name="Culley D."/>
            <person name="Magnuson J.K."/>
            <person name="James T.Y."/>
            <person name="O'Malley M.A."/>
            <person name="Stajich J.E."/>
            <person name="Spatafora J.W."/>
            <person name="Visel A."/>
            <person name="Grigoriev I.V."/>
        </authorList>
    </citation>
    <scope>NUCLEOTIDE SEQUENCE [LARGE SCALE GENOMIC DNA]</scope>
    <source>
        <strain evidence="1 2">CBS 115471</strain>
    </source>
</reference>
<organism evidence="1 2">
    <name type="scientific">Clohesyomyces aquaticus</name>
    <dbReference type="NCBI Taxonomy" id="1231657"/>
    <lineage>
        <taxon>Eukaryota</taxon>
        <taxon>Fungi</taxon>
        <taxon>Dikarya</taxon>
        <taxon>Ascomycota</taxon>
        <taxon>Pezizomycotina</taxon>
        <taxon>Dothideomycetes</taxon>
        <taxon>Pleosporomycetidae</taxon>
        <taxon>Pleosporales</taxon>
        <taxon>Lindgomycetaceae</taxon>
        <taxon>Clohesyomyces</taxon>
    </lineage>
</organism>
<dbReference type="AlphaFoldDB" id="A0A1Y1Z2P3"/>
<evidence type="ECO:0000313" key="1">
    <source>
        <dbReference type="EMBL" id="ORY04374.1"/>
    </source>
</evidence>
<comment type="caution">
    <text evidence="1">The sequence shown here is derived from an EMBL/GenBank/DDBJ whole genome shotgun (WGS) entry which is preliminary data.</text>
</comment>
<dbReference type="OrthoDB" id="6329284at2759"/>
<dbReference type="STRING" id="1231657.A0A1Y1Z2P3"/>
<proteinExistence type="predicted"/>
<sequence length="296" mass="32962">MESMGYIYASASEVPVVLSAASPALTRVFSSSRLSTADLTVLECEEWVERAWTYQESVNGDVLFLTCEGEVRPAPSSPAERFLNSVGYALTHFKGSIADKLRVYPRLNAFEDIMSDWFTAGYRDRAALKAMSNMDWRVQGRAEDHFYAMIGASSKEVASETGAVKPCEVFMRPDNMVVLYPALPKEEARWFVRDWLTAFGEGGFHVEENLEDALRVMGFKGSSQCVTTTEGYLLPFKPVKTEQALQILVSTTLRLGMGAPGSISYEEEGEKTALYYPGVYIRLVDGRNVFSILVGW</sequence>
<name>A0A1Y1Z2P3_9PLEO</name>
<accession>A0A1Y1Z2P3</accession>
<protein>
    <submittedName>
        <fullName evidence="1">Uncharacterized protein</fullName>
    </submittedName>
</protein>